<keyword evidence="1" id="KW-0880">Kelch repeat</keyword>
<dbReference type="InParanoid" id="G5A243"/>
<gene>
    <name evidence="4" type="ORF">PHYSODRAFT_317965</name>
</gene>
<evidence type="ECO:0000256" key="2">
    <source>
        <dbReference type="ARBA" id="ARBA00022737"/>
    </source>
</evidence>
<dbReference type="AlphaFoldDB" id="G5A243"/>
<dbReference type="STRING" id="1094619.G5A243"/>
<feature type="region of interest" description="Disordered" evidence="3">
    <location>
        <begin position="98"/>
        <end position="222"/>
    </location>
</feature>
<evidence type="ECO:0000256" key="1">
    <source>
        <dbReference type="ARBA" id="ARBA00022441"/>
    </source>
</evidence>
<dbReference type="Gene3D" id="2.120.10.80">
    <property type="entry name" value="Kelch-type beta propeller"/>
    <property type="match status" value="2"/>
</dbReference>
<keyword evidence="2" id="KW-0677">Repeat</keyword>
<evidence type="ECO:0000313" key="4">
    <source>
        <dbReference type="EMBL" id="EGZ10991.1"/>
    </source>
</evidence>
<name>G5A243_PHYSP</name>
<dbReference type="EMBL" id="JH159158">
    <property type="protein sequence ID" value="EGZ10991.1"/>
    <property type="molecule type" value="Genomic_DNA"/>
</dbReference>
<feature type="region of interest" description="Disordered" evidence="3">
    <location>
        <begin position="51"/>
        <end position="84"/>
    </location>
</feature>
<evidence type="ECO:0000313" key="5">
    <source>
        <dbReference type="Proteomes" id="UP000002640"/>
    </source>
</evidence>
<dbReference type="SUPFAM" id="SSF117281">
    <property type="entry name" value="Kelch motif"/>
    <property type="match status" value="2"/>
</dbReference>
<dbReference type="SMR" id="G5A243"/>
<keyword evidence="5" id="KW-1185">Reference proteome</keyword>
<dbReference type="Proteomes" id="UP000002640">
    <property type="component" value="Unassembled WGS sequence"/>
</dbReference>
<feature type="compositionally biased region" description="Low complexity" evidence="3">
    <location>
        <begin position="126"/>
        <end position="145"/>
    </location>
</feature>
<dbReference type="RefSeq" id="XP_009533736.1">
    <property type="nucleotide sequence ID" value="XM_009535441.1"/>
</dbReference>
<feature type="compositionally biased region" description="Acidic residues" evidence="3">
    <location>
        <begin position="67"/>
        <end position="76"/>
    </location>
</feature>
<dbReference type="PANTHER" id="PTHR46093:SF3">
    <property type="entry name" value="ACYL-COA-BINDING DOMAIN-CONTAINING PROTEIN 4"/>
    <property type="match status" value="1"/>
</dbReference>
<organism evidence="4 5">
    <name type="scientific">Phytophthora sojae (strain P6497)</name>
    <name type="common">Soybean stem and root rot agent</name>
    <name type="synonym">Phytophthora megasperma f. sp. glycines</name>
    <dbReference type="NCBI Taxonomy" id="1094619"/>
    <lineage>
        <taxon>Eukaryota</taxon>
        <taxon>Sar</taxon>
        <taxon>Stramenopiles</taxon>
        <taxon>Oomycota</taxon>
        <taxon>Peronosporomycetes</taxon>
        <taxon>Peronosporales</taxon>
        <taxon>Peronosporaceae</taxon>
        <taxon>Phytophthora</taxon>
    </lineage>
</organism>
<feature type="compositionally biased region" description="Basic residues" evidence="3">
    <location>
        <begin position="146"/>
        <end position="159"/>
    </location>
</feature>
<proteinExistence type="predicted"/>
<dbReference type="Pfam" id="PF13415">
    <property type="entry name" value="Beta-prop_FBX42"/>
    <property type="match status" value="1"/>
</dbReference>
<sequence length="582" mass="62843">MPLLSYEGVEVDLPTDLAGIHFELTAGTLTIHCRGFTGDVVLSKRTCQQQQQAAASPSKKRTIDLSASDDDDDDEADAKRLRPNFLNEAEQTLLLAQLGDDSQSSSSGQKPKGKGKKAKAEREAEAAPSADEQSADSASESAPVKAGKKTPTKKSKKKAATAAAKGAMNSFFSPEPKKSTAPKPTPDSNKKRARTPKSRPDPSPSKSIKELVAGPPKPKPTAGAKWEMLEALGNIPPERWGHTATKISEERVAVYGGTDDEERTLGDLHVFDMKTHRWTTPLNCDTITRTWHDAVFLASKNLVLVFGGERNAEAEGELDILSDIAVLDTECFLWYPPAIRGSPPSARGGHTCTAIGNEVVVFGGSRGRNRQSSVHVLDTDDWNWKAVHVEGKPPSARTYHSAVAVGDDQIVYFGGNDSSKSFNAVHVLTKSEKKSGEATWSWSHPSVAGVPPQARTGHSATLLENGKILIFGGWDPQRDDDNASATVFDDAFLLDTKAWGWQPVIFAEEGVAAAAYRGRVGHGAVLDSNGRIHLFGGQNSAEQRLKDICTITISQKEDEQPTALEMLELRANLVPMNRVTQL</sequence>
<dbReference type="GeneID" id="20644147"/>
<dbReference type="KEGG" id="psoj:PHYSODRAFT_317965"/>
<dbReference type="InterPro" id="IPR015915">
    <property type="entry name" value="Kelch-typ_b-propeller"/>
</dbReference>
<reference evidence="4 5" key="1">
    <citation type="journal article" date="2006" name="Science">
        <title>Phytophthora genome sequences uncover evolutionary origins and mechanisms of pathogenesis.</title>
        <authorList>
            <person name="Tyler B.M."/>
            <person name="Tripathy S."/>
            <person name="Zhang X."/>
            <person name="Dehal P."/>
            <person name="Jiang R.H."/>
            <person name="Aerts A."/>
            <person name="Arredondo F.D."/>
            <person name="Baxter L."/>
            <person name="Bensasson D."/>
            <person name="Beynon J.L."/>
            <person name="Chapman J."/>
            <person name="Damasceno C.M."/>
            <person name="Dorrance A.E."/>
            <person name="Dou D."/>
            <person name="Dickerman A.W."/>
            <person name="Dubchak I.L."/>
            <person name="Garbelotto M."/>
            <person name="Gijzen M."/>
            <person name="Gordon S.G."/>
            <person name="Govers F."/>
            <person name="Grunwald N.J."/>
            <person name="Huang W."/>
            <person name="Ivors K.L."/>
            <person name="Jones R.W."/>
            <person name="Kamoun S."/>
            <person name="Krampis K."/>
            <person name="Lamour K.H."/>
            <person name="Lee M.K."/>
            <person name="McDonald W.H."/>
            <person name="Medina M."/>
            <person name="Meijer H.J."/>
            <person name="Nordberg E.K."/>
            <person name="Maclean D.J."/>
            <person name="Ospina-Giraldo M.D."/>
            <person name="Morris P.F."/>
            <person name="Phuntumart V."/>
            <person name="Putnam N.H."/>
            <person name="Rash S."/>
            <person name="Rose J.K."/>
            <person name="Sakihama Y."/>
            <person name="Salamov A.A."/>
            <person name="Savidor A."/>
            <person name="Scheuring C.F."/>
            <person name="Smith B.M."/>
            <person name="Sobral B.W."/>
            <person name="Terry A."/>
            <person name="Torto-Alalibo T.A."/>
            <person name="Win J."/>
            <person name="Xu Z."/>
            <person name="Zhang H."/>
            <person name="Grigoriev I.V."/>
            <person name="Rokhsar D.S."/>
            <person name="Boore J.L."/>
        </authorList>
    </citation>
    <scope>NUCLEOTIDE SEQUENCE [LARGE SCALE GENOMIC DNA]</scope>
    <source>
        <strain evidence="4 5">P6497</strain>
    </source>
</reference>
<protein>
    <submittedName>
        <fullName evidence="4">Uncharacterized protein</fullName>
    </submittedName>
</protein>
<dbReference type="PANTHER" id="PTHR46093">
    <property type="entry name" value="ACYL-COA-BINDING DOMAIN-CONTAINING PROTEIN 5"/>
    <property type="match status" value="1"/>
</dbReference>
<accession>G5A243</accession>
<evidence type="ECO:0000256" key="3">
    <source>
        <dbReference type="SAM" id="MobiDB-lite"/>
    </source>
</evidence>
<dbReference type="OMA" id="ITRTWHD"/>